<protein>
    <recommendedName>
        <fullName evidence="7">Palmitoyltransferase</fullName>
        <ecNumber evidence="7">2.3.1.225</ecNumber>
    </recommendedName>
</protein>
<comment type="similarity">
    <text evidence="7">Belongs to the DHHC palmitoyltransferase family.</text>
</comment>
<dbReference type="GO" id="GO:0019706">
    <property type="term" value="F:protein-cysteine S-palmitoyltransferase activity"/>
    <property type="evidence" value="ECO:0007669"/>
    <property type="project" value="UniProtKB-EC"/>
</dbReference>
<comment type="domain">
    <text evidence="7">The DHHC domain is required for palmitoyltransferase activity.</text>
</comment>
<accession>A0A812TBL9</accession>
<comment type="catalytic activity">
    <reaction evidence="7">
        <text>L-cysteinyl-[protein] + hexadecanoyl-CoA = S-hexadecanoyl-L-cysteinyl-[protein] + CoA</text>
        <dbReference type="Rhea" id="RHEA:36683"/>
        <dbReference type="Rhea" id="RHEA-COMP:10131"/>
        <dbReference type="Rhea" id="RHEA-COMP:11032"/>
        <dbReference type="ChEBI" id="CHEBI:29950"/>
        <dbReference type="ChEBI" id="CHEBI:57287"/>
        <dbReference type="ChEBI" id="CHEBI:57379"/>
        <dbReference type="ChEBI" id="CHEBI:74151"/>
        <dbReference type="EC" id="2.3.1.225"/>
    </reaction>
</comment>
<evidence type="ECO:0000259" key="8">
    <source>
        <dbReference type="Pfam" id="PF01529"/>
    </source>
</evidence>
<evidence type="ECO:0000256" key="7">
    <source>
        <dbReference type="RuleBase" id="RU079119"/>
    </source>
</evidence>
<dbReference type="InterPro" id="IPR001594">
    <property type="entry name" value="Palmitoyltrfase_DHHC"/>
</dbReference>
<dbReference type="EC" id="2.3.1.225" evidence="7"/>
<dbReference type="OrthoDB" id="9909019at2759"/>
<evidence type="ECO:0000256" key="2">
    <source>
        <dbReference type="ARBA" id="ARBA00022679"/>
    </source>
</evidence>
<keyword evidence="6 7" id="KW-0012">Acyltransferase</keyword>
<evidence type="ECO:0000256" key="3">
    <source>
        <dbReference type="ARBA" id="ARBA00022692"/>
    </source>
</evidence>
<comment type="caution">
    <text evidence="9">The sequence shown here is derived from an EMBL/GenBank/DDBJ whole genome shotgun (WGS) entry which is preliminary data.</text>
</comment>
<dbReference type="AlphaFoldDB" id="A0A812TBL9"/>
<gene>
    <name evidence="9" type="primary">zdhhc15</name>
    <name evidence="9" type="ORF">SPIL2461_LOCUS13591</name>
</gene>
<feature type="transmembrane region" description="Helical" evidence="7">
    <location>
        <begin position="156"/>
        <end position="173"/>
    </location>
</feature>
<dbReference type="PANTHER" id="PTHR12246">
    <property type="entry name" value="PALMITOYLTRANSFERASE ZDHHC16"/>
    <property type="match status" value="1"/>
</dbReference>
<feature type="transmembrane region" description="Helical" evidence="7">
    <location>
        <begin position="12"/>
        <end position="35"/>
    </location>
</feature>
<dbReference type="PROSITE" id="PS50216">
    <property type="entry name" value="DHHC"/>
    <property type="match status" value="1"/>
</dbReference>
<dbReference type="GO" id="GO:0016020">
    <property type="term" value="C:membrane"/>
    <property type="evidence" value="ECO:0007669"/>
    <property type="project" value="UniProtKB-SubCell"/>
</dbReference>
<evidence type="ECO:0000256" key="5">
    <source>
        <dbReference type="ARBA" id="ARBA00023136"/>
    </source>
</evidence>
<comment type="subcellular location">
    <subcellularLocation>
        <location evidence="1">Membrane</location>
        <topology evidence="1">Multi-pass membrane protein</topology>
    </subcellularLocation>
</comment>
<keyword evidence="2 7" id="KW-0808">Transferase</keyword>
<evidence type="ECO:0000256" key="1">
    <source>
        <dbReference type="ARBA" id="ARBA00004141"/>
    </source>
</evidence>
<evidence type="ECO:0000256" key="4">
    <source>
        <dbReference type="ARBA" id="ARBA00022989"/>
    </source>
</evidence>
<feature type="domain" description="Palmitoyltransferase DHHC" evidence="8">
    <location>
        <begin position="109"/>
        <end position="233"/>
    </location>
</feature>
<evidence type="ECO:0000313" key="9">
    <source>
        <dbReference type="EMBL" id="CAE7519592.1"/>
    </source>
</evidence>
<reference evidence="9" key="1">
    <citation type="submission" date="2021-02" db="EMBL/GenBank/DDBJ databases">
        <authorList>
            <person name="Dougan E. K."/>
            <person name="Rhodes N."/>
            <person name="Thang M."/>
            <person name="Chan C."/>
        </authorList>
    </citation>
    <scope>NUCLEOTIDE SEQUENCE</scope>
</reference>
<keyword evidence="4 7" id="KW-1133">Transmembrane helix</keyword>
<evidence type="ECO:0000256" key="6">
    <source>
        <dbReference type="ARBA" id="ARBA00023315"/>
    </source>
</evidence>
<keyword evidence="5 7" id="KW-0472">Membrane</keyword>
<dbReference type="EMBL" id="CAJNIZ010029891">
    <property type="protein sequence ID" value="CAE7519592.1"/>
    <property type="molecule type" value="Genomic_DNA"/>
</dbReference>
<sequence length="246" mass="27738">MQPVFELSLANILPPATVLTMVSGVWSIYVFLHLLPMLQLDMPAEHADSEVAFRGKIQLLISQVLAGLMMVCFLRASLTPPGSVPEAVEWRFGAFKDPNMTKEVKSANGERRRCKHCLIYKPDRCHHCRICKCCILKMDHHCPWIMNCVGFRNHKYFSLLVVYALLSCMFIGGTTLESLFQSVQKDMPVSHRFLLMLCFVTTAFMGGLLILFTGFHAMLMMRGLTTIEFCEKQTMVASPHAGKGSK</sequence>
<organism evidence="9 10">
    <name type="scientific">Symbiodinium pilosum</name>
    <name type="common">Dinoflagellate</name>
    <dbReference type="NCBI Taxonomy" id="2952"/>
    <lineage>
        <taxon>Eukaryota</taxon>
        <taxon>Sar</taxon>
        <taxon>Alveolata</taxon>
        <taxon>Dinophyceae</taxon>
        <taxon>Suessiales</taxon>
        <taxon>Symbiodiniaceae</taxon>
        <taxon>Symbiodinium</taxon>
    </lineage>
</organism>
<name>A0A812TBL9_SYMPI</name>
<feature type="transmembrane region" description="Helical" evidence="7">
    <location>
        <begin position="193"/>
        <end position="212"/>
    </location>
</feature>
<dbReference type="InterPro" id="IPR039859">
    <property type="entry name" value="PFA4/ZDH16/20/ERF2-like"/>
</dbReference>
<dbReference type="Proteomes" id="UP000649617">
    <property type="component" value="Unassembled WGS sequence"/>
</dbReference>
<evidence type="ECO:0000313" key="10">
    <source>
        <dbReference type="Proteomes" id="UP000649617"/>
    </source>
</evidence>
<keyword evidence="10" id="KW-1185">Reference proteome</keyword>
<dbReference type="Pfam" id="PF01529">
    <property type="entry name" value="DHHC"/>
    <property type="match status" value="1"/>
</dbReference>
<keyword evidence="3 7" id="KW-0812">Transmembrane</keyword>
<proteinExistence type="inferred from homology"/>